<sequence length="98" mass="11238">MQIPPQALSIRVSTCRSRDERENLFITVRQNDPEEGNIAGRGALARSKWLRRNGDRHGKRLFERGRENARPPDTEQPANIPNKFSGAFYCTKKVAHCF</sequence>
<gene>
    <name evidence="2" type="ORF">CDAR_366681</name>
</gene>
<evidence type="ECO:0000313" key="3">
    <source>
        <dbReference type="Proteomes" id="UP001054837"/>
    </source>
</evidence>
<comment type="caution">
    <text evidence="2">The sequence shown here is derived from an EMBL/GenBank/DDBJ whole genome shotgun (WGS) entry which is preliminary data.</text>
</comment>
<dbReference type="AlphaFoldDB" id="A0AAV4Q2V7"/>
<proteinExistence type="predicted"/>
<name>A0AAV4Q2V7_9ARAC</name>
<dbReference type="Proteomes" id="UP001054837">
    <property type="component" value="Unassembled WGS sequence"/>
</dbReference>
<organism evidence="2 3">
    <name type="scientific">Caerostris darwini</name>
    <dbReference type="NCBI Taxonomy" id="1538125"/>
    <lineage>
        <taxon>Eukaryota</taxon>
        <taxon>Metazoa</taxon>
        <taxon>Ecdysozoa</taxon>
        <taxon>Arthropoda</taxon>
        <taxon>Chelicerata</taxon>
        <taxon>Arachnida</taxon>
        <taxon>Araneae</taxon>
        <taxon>Araneomorphae</taxon>
        <taxon>Entelegynae</taxon>
        <taxon>Araneoidea</taxon>
        <taxon>Araneidae</taxon>
        <taxon>Caerostris</taxon>
    </lineage>
</organism>
<protein>
    <submittedName>
        <fullName evidence="2">Uncharacterized protein</fullName>
    </submittedName>
</protein>
<evidence type="ECO:0000256" key="1">
    <source>
        <dbReference type="SAM" id="MobiDB-lite"/>
    </source>
</evidence>
<feature type="compositionally biased region" description="Basic and acidic residues" evidence="1">
    <location>
        <begin position="55"/>
        <end position="73"/>
    </location>
</feature>
<dbReference type="EMBL" id="BPLQ01003840">
    <property type="protein sequence ID" value="GIY03765.1"/>
    <property type="molecule type" value="Genomic_DNA"/>
</dbReference>
<feature type="region of interest" description="Disordered" evidence="1">
    <location>
        <begin position="55"/>
        <end position="82"/>
    </location>
</feature>
<accession>A0AAV4Q2V7</accession>
<evidence type="ECO:0000313" key="2">
    <source>
        <dbReference type="EMBL" id="GIY03765.1"/>
    </source>
</evidence>
<keyword evidence="3" id="KW-1185">Reference proteome</keyword>
<reference evidence="2 3" key="1">
    <citation type="submission" date="2021-06" db="EMBL/GenBank/DDBJ databases">
        <title>Caerostris darwini draft genome.</title>
        <authorList>
            <person name="Kono N."/>
            <person name="Arakawa K."/>
        </authorList>
    </citation>
    <scope>NUCLEOTIDE SEQUENCE [LARGE SCALE GENOMIC DNA]</scope>
</reference>